<dbReference type="GO" id="GO:0003677">
    <property type="term" value="F:DNA binding"/>
    <property type="evidence" value="ECO:0007669"/>
    <property type="project" value="UniProtKB-UniRule"/>
</dbReference>
<evidence type="ECO:0000259" key="21">
    <source>
        <dbReference type="Pfam" id="PF13086"/>
    </source>
</evidence>
<dbReference type="GO" id="GO:0017108">
    <property type="term" value="F:5'-flap endonuclease activity"/>
    <property type="evidence" value="ECO:0007669"/>
    <property type="project" value="UniProtKB-UniRule"/>
</dbReference>
<dbReference type="InterPro" id="IPR047187">
    <property type="entry name" value="SF1_C_Upf1"/>
</dbReference>
<dbReference type="Gene3D" id="3.90.320.10">
    <property type="match status" value="1"/>
</dbReference>
<dbReference type="CDD" id="cd18808">
    <property type="entry name" value="SF1_C_Upf1"/>
    <property type="match status" value="1"/>
</dbReference>
<keyword evidence="12 19" id="KW-0408">Iron</keyword>
<dbReference type="OrthoDB" id="306218at2759"/>
<feature type="domain" description="DNA replication factor Dna2 N-terminal" evidence="20">
    <location>
        <begin position="288"/>
        <end position="417"/>
    </location>
</feature>
<dbReference type="GO" id="GO:0005634">
    <property type="term" value="C:nucleus"/>
    <property type="evidence" value="ECO:0007669"/>
    <property type="project" value="UniProtKB-SubCell"/>
</dbReference>
<dbReference type="Pfam" id="PF08696">
    <property type="entry name" value="Dna2"/>
    <property type="match status" value="2"/>
</dbReference>
<dbReference type="GO" id="GO:0046872">
    <property type="term" value="F:metal ion binding"/>
    <property type="evidence" value="ECO:0007669"/>
    <property type="project" value="UniProtKB-UniRule"/>
</dbReference>
<keyword evidence="7 19" id="KW-0547">Nucleotide-binding</keyword>
<dbReference type="GO" id="GO:0051539">
    <property type="term" value="F:4 iron, 4 sulfur cluster binding"/>
    <property type="evidence" value="ECO:0007669"/>
    <property type="project" value="UniProtKB-UniRule"/>
</dbReference>
<feature type="domain" description="DNA2/NAM7 helicase helicase" evidence="21">
    <location>
        <begin position="906"/>
        <end position="1000"/>
    </location>
</feature>
<accession>A0A8E0S1S7</accession>
<keyword evidence="4 19" id="KW-0235">DNA replication</keyword>
<dbReference type="InterPro" id="IPR045055">
    <property type="entry name" value="DNA2/NAM7-like"/>
</dbReference>
<evidence type="ECO:0000256" key="13">
    <source>
        <dbReference type="ARBA" id="ARBA00023014"/>
    </source>
</evidence>
<dbReference type="PANTHER" id="PTHR10887:SF433">
    <property type="entry name" value="DNA REPLICATION ATP-DEPENDENT HELICASE_NUCLEASE DNA2"/>
    <property type="match status" value="1"/>
</dbReference>
<evidence type="ECO:0000259" key="22">
    <source>
        <dbReference type="Pfam" id="PF13087"/>
    </source>
</evidence>
<dbReference type="PANTHER" id="PTHR10887">
    <property type="entry name" value="DNA2/NAM7 HELICASE FAMILY"/>
    <property type="match status" value="1"/>
</dbReference>
<comment type="cofactor">
    <cofactor evidence="1">
        <name>[4Fe-4S] cluster</name>
        <dbReference type="ChEBI" id="CHEBI:49883"/>
    </cofactor>
</comment>
<comment type="function">
    <text evidence="19">Key enzyme involved in DNA replication and DNA repair. Involved in Okazaki fragments processing by cleaving long flaps that escape FEN1: flaps that are longer than 27 nucleotides are coated by replication protein A complex (RPA), leading to recruit DNA2 which cleaves the flap until it is too short to bind RPA and becomes a substrate for FEN1. Also involved in 5'-end resection of DNA during double-strand break (DSB) repair by mediating the cleavage of 5'-ssDNA.</text>
</comment>
<dbReference type="GO" id="GO:0005524">
    <property type="term" value="F:ATP binding"/>
    <property type="evidence" value="ECO:0007669"/>
    <property type="project" value="UniProtKB-UniRule"/>
</dbReference>
<reference evidence="23" key="1">
    <citation type="submission" date="2019-05" db="EMBL/GenBank/DDBJ databases">
        <title>Annotation for the trematode Fasciolopsis buski.</title>
        <authorList>
            <person name="Choi Y.-J."/>
        </authorList>
    </citation>
    <scope>NUCLEOTIDE SEQUENCE</scope>
    <source>
        <strain evidence="23">HT</strain>
        <tissue evidence="23">Whole worm</tissue>
    </source>
</reference>
<gene>
    <name evidence="23" type="ORF">FBUS_00346</name>
</gene>
<evidence type="ECO:0000256" key="7">
    <source>
        <dbReference type="ARBA" id="ARBA00022741"/>
    </source>
</evidence>
<evidence type="ECO:0000256" key="3">
    <source>
        <dbReference type="ARBA" id="ARBA00022485"/>
    </source>
</evidence>
<dbReference type="Gene3D" id="3.40.50.300">
    <property type="entry name" value="P-loop containing nucleotide triphosphate hydrolases"/>
    <property type="match status" value="2"/>
</dbReference>
<dbReference type="GO" id="GO:0005737">
    <property type="term" value="C:cytoplasm"/>
    <property type="evidence" value="ECO:0007669"/>
    <property type="project" value="TreeGrafter"/>
</dbReference>
<keyword evidence="17 19" id="KW-0511">Multifunctional enzyme</keyword>
<evidence type="ECO:0000256" key="10">
    <source>
        <dbReference type="ARBA" id="ARBA00022806"/>
    </source>
</evidence>
<comment type="catalytic activity">
    <reaction evidence="18 19">
        <text>ATP + H2O = ADP + phosphate + H(+)</text>
        <dbReference type="Rhea" id="RHEA:13065"/>
        <dbReference type="ChEBI" id="CHEBI:15377"/>
        <dbReference type="ChEBI" id="CHEBI:15378"/>
        <dbReference type="ChEBI" id="CHEBI:30616"/>
        <dbReference type="ChEBI" id="CHEBI:43474"/>
        <dbReference type="ChEBI" id="CHEBI:456216"/>
        <dbReference type="EC" id="3.6.4.12"/>
    </reaction>
</comment>
<evidence type="ECO:0000256" key="9">
    <source>
        <dbReference type="ARBA" id="ARBA00022801"/>
    </source>
</evidence>
<dbReference type="Pfam" id="PF13086">
    <property type="entry name" value="AAA_11"/>
    <property type="match status" value="2"/>
</dbReference>
<keyword evidence="24" id="KW-1185">Reference proteome</keyword>
<evidence type="ECO:0000256" key="8">
    <source>
        <dbReference type="ARBA" id="ARBA00022763"/>
    </source>
</evidence>
<keyword evidence="5 19" id="KW-0540">Nuclease</keyword>
<dbReference type="InterPro" id="IPR027417">
    <property type="entry name" value="P-loop_NTPase"/>
</dbReference>
<dbReference type="GO" id="GO:0006281">
    <property type="term" value="P:DNA repair"/>
    <property type="evidence" value="ECO:0007669"/>
    <property type="project" value="UniProtKB-KW"/>
</dbReference>
<evidence type="ECO:0000256" key="6">
    <source>
        <dbReference type="ARBA" id="ARBA00022723"/>
    </source>
</evidence>
<keyword evidence="10 19" id="KW-0347">Helicase</keyword>
<keyword evidence="3 19" id="KW-0004">4Fe-4S</keyword>
<evidence type="ECO:0000256" key="19">
    <source>
        <dbReference type="RuleBase" id="RU367041"/>
    </source>
</evidence>
<keyword evidence="13 19" id="KW-0411">Iron-sulfur</keyword>
<dbReference type="EC" id="3.1.-.-" evidence="19"/>
<evidence type="ECO:0000256" key="2">
    <source>
        <dbReference type="ARBA" id="ARBA00007913"/>
    </source>
</evidence>
<proteinExistence type="inferred from homology"/>
<dbReference type="GO" id="GO:0017116">
    <property type="term" value="F:single-stranded DNA helicase activity"/>
    <property type="evidence" value="ECO:0007669"/>
    <property type="project" value="UniProtKB-UniRule"/>
</dbReference>
<evidence type="ECO:0000256" key="5">
    <source>
        <dbReference type="ARBA" id="ARBA00022722"/>
    </source>
</evidence>
<evidence type="ECO:0000256" key="14">
    <source>
        <dbReference type="ARBA" id="ARBA00023125"/>
    </source>
</evidence>
<evidence type="ECO:0000256" key="4">
    <source>
        <dbReference type="ARBA" id="ARBA00022705"/>
    </source>
</evidence>
<sequence length="1422" mass="157100">MEKYRLAVAFDGGPSNETTLERKFRQANASAKLRRGNYDSLNYAPVDQVATISSNSSLPTEPQTFSRRSELLVSRALCLSAKPRRPFTEITKPRVCGETLSKRFKSSDNHPKRCPREAVGLQVVSKGIKPVTSSSLTNLNWEEMGALNEIINLLEDNNVSSNSLVTLTSRRIVNNGKQEINFVNTIESSNAEEPLSAKNSSMTNSPLDDSLTQLNLSDWSVNSDLGEVSFRFLFISSHLKDAGLLSTKTVPLTDSGLYRGQITRVEKSRDHIMLEVRLENSGPDNGETDSSLEVFLADSWMEEEFHLGDTIQIAPGKGFSLHGRQITIRDSPESSESRQSLESQIPAVLIQHPDFLVPCTKLVGSLYCTRRSVIEQFWPAGENTFGNSSVTDDGSDQTHPGFVMLLGSLLHELFQQVTEIPVLLDVLISIKIPTVEDGRASIQFMMTRADVILQATPHSPSMRNPVIQEVLNIEENIWSTRYGLKGKIDLMALCLVPTSAINKTIPVSPGDPVLSSVVPIELKTGRPTYSIEHKGQVLLYLLMLFDRYGPRHKFVRDEAIQTGLFGWLVYLSDTQASVFTASNPGLIEPKLSEFRSLIQTRNRIATHLMRVTGANLDVPPRGTSSTLLWKPELPAPTKRLHVCQMCPVQLACSLLSTRTDSMKNDYSSKSNYAAAAAENTSVSELLTTKKNHLTVEQVTFFLHWSHLCLLELADMDRLENVVRRIATCRSSDNSTDYEARFIARSLCVVHSAKGSVNSQWITLFAPSVADAKSTPRNSEFDPTPGDFVIVSSHDYKHVGITLGTILSPEAVVNTPVSALPQFQSTRNPILLSTEGPLPKWITSFRLDRYVTSKVIQLNLSNLVSLMEDSELSAYLRRLIIDRTTPTFSNTLSKCTVQNIRSVLKPMNMDQRTAILRVLMANDYVLIQGYPGTGKTQTLTALLKVLILLGRKILVVAHTHSAVDNLLGRLIRSGERRVMRLGSADRVSPDLMNFCFESLLTGSTLGPGAEDPVDRCQRLVDEASHFKFSTSLWGFLPQIVVGCSALAASGGRDSRHVALCRAQFDTVLIDEATQLLLPTAIGSLFCLRPKPIASGARFVLVGDSHQLPPLVQSPRARAAGFECSLFSYLLDRKDHCSMNGKSISTSSTGLSAAKNPVIVELTLQYRMNRPILLLSNELTYAHAIRPADTKISEASLADVLSPNISAITHSWLKRICSSDISDSVLFLDTHLVSSRLKRIGLWNICSPHLQNRTEAKLVVWILSRLFQLGLKAPDVGVIAPHRKQVWLIRELLASASNRTEELRSVEVNTVDQFQGRDKRLIVLSLTTCPCETVSEGFSDKDGRSTGKLGLLDNLPRLTVALTRAKHKLILVGCSGTCADVGQRHPIQSVVDSEERPLTRLFVLLKRLGSTECLPITSQSILDI</sequence>
<comment type="similarity">
    <text evidence="2 19">Belongs to the DNA2/NAM7 helicase family.</text>
</comment>
<evidence type="ECO:0000256" key="11">
    <source>
        <dbReference type="ARBA" id="ARBA00022840"/>
    </source>
</evidence>
<dbReference type="SUPFAM" id="SSF52540">
    <property type="entry name" value="P-loop containing nucleoside triphosphate hydrolases"/>
    <property type="match status" value="1"/>
</dbReference>
<evidence type="ECO:0000256" key="15">
    <source>
        <dbReference type="ARBA" id="ARBA00023204"/>
    </source>
</evidence>
<dbReference type="EC" id="3.6.4.12" evidence="19"/>
<dbReference type="GO" id="GO:0071932">
    <property type="term" value="P:replication fork reversal"/>
    <property type="evidence" value="ECO:0007669"/>
    <property type="project" value="TreeGrafter"/>
</dbReference>
<evidence type="ECO:0000313" key="24">
    <source>
        <dbReference type="Proteomes" id="UP000728185"/>
    </source>
</evidence>
<evidence type="ECO:0000256" key="1">
    <source>
        <dbReference type="ARBA" id="ARBA00001966"/>
    </source>
</evidence>
<evidence type="ECO:0000313" key="23">
    <source>
        <dbReference type="EMBL" id="KAA0198290.1"/>
    </source>
</evidence>
<dbReference type="InterPro" id="IPR014808">
    <property type="entry name" value="DNA_replication_fac_Dna2_N"/>
</dbReference>
<keyword evidence="15 19" id="KW-0234">DNA repair</keyword>
<keyword evidence="6 19" id="KW-0479">Metal-binding</keyword>
<keyword evidence="8 19" id="KW-0227">DNA damage</keyword>
<keyword evidence="11 19" id="KW-0067">ATP-binding</keyword>
<evidence type="ECO:0000256" key="12">
    <source>
        <dbReference type="ARBA" id="ARBA00023004"/>
    </source>
</evidence>
<dbReference type="Proteomes" id="UP000728185">
    <property type="component" value="Unassembled WGS sequence"/>
</dbReference>
<dbReference type="InterPro" id="IPR041679">
    <property type="entry name" value="DNA2/NAM7-like_C"/>
</dbReference>
<dbReference type="GO" id="GO:0005694">
    <property type="term" value="C:chromosome"/>
    <property type="evidence" value="ECO:0007669"/>
    <property type="project" value="UniProtKB-SubCell"/>
</dbReference>
<organism evidence="23 24">
    <name type="scientific">Fasciolopsis buskii</name>
    <dbReference type="NCBI Taxonomy" id="27845"/>
    <lineage>
        <taxon>Eukaryota</taxon>
        <taxon>Metazoa</taxon>
        <taxon>Spiralia</taxon>
        <taxon>Lophotrochozoa</taxon>
        <taxon>Platyhelminthes</taxon>
        <taxon>Trematoda</taxon>
        <taxon>Digenea</taxon>
        <taxon>Plagiorchiida</taxon>
        <taxon>Echinostomata</taxon>
        <taxon>Echinostomatoidea</taxon>
        <taxon>Fasciolidae</taxon>
        <taxon>Fasciolopsis</taxon>
    </lineage>
</organism>
<evidence type="ECO:0000259" key="20">
    <source>
        <dbReference type="Pfam" id="PF08696"/>
    </source>
</evidence>
<feature type="domain" description="DNA replication factor Dna2 N-terminal" evidence="20">
    <location>
        <begin position="464"/>
        <end position="490"/>
    </location>
</feature>
<name>A0A8E0S1S7_9TREM</name>
<keyword evidence="9 19" id="KW-0378">Hydrolase</keyword>
<feature type="domain" description="DNA2/NAM7 helicase helicase" evidence="21">
    <location>
        <begin position="1042"/>
        <end position="1112"/>
    </location>
</feature>
<evidence type="ECO:0000256" key="17">
    <source>
        <dbReference type="ARBA" id="ARBA00023268"/>
    </source>
</evidence>
<dbReference type="InterPro" id="IPR041677">
    <property type="entry name" value="DNA2/NAM7_AAA_11"/>
</dbReference>
<keyword evidence="14 19" id="KW-0238">DNA-binding</keyword>
<dbReference type="InterPro" id="IPR011604">
    <property type="entry name" value="PDDEXK-like_dom_sf"/>
</dbReference>
<keyword evidence="19" id="KW-0158">Chromosome</keyword>
<comment type="subcellular location">
    <subcellularLocation>
        <location evidence="19">Nucleus</location>
    </subcellularLocation>
    <subcellularLocation>
        <location evidence="19">Chromosome</location>
    </subcellularLocation>
</comment>
<evidence type="ECO:0000256" key="16">
    <source>
        <dbReference type="ARBA" id="ARBA00023242"/>
    </source>
</evidence>
<keyword evidence="16 19" id="KW-0539">Nucleus</keyword>
<comment type="caution">
    <text evidence="23">The sequence shown here is derived from an EMBL/GenBank/DDBJ whole genome shotgun (WGS) entry which is preliminary data.</text>
</comment>
<dbReference type="EMBL" id="LUCM01001834">
    <property type="protein sequence ID" value="KAA0198290.1"/>
    <property type="molecule type" value="Genomic_DNA"/>
</dbReference>
<evidence type="ECO:0000256" key="18">
    <source>
        <dbReference type="ARBA" id="ARBA00047995"/>
    </source>
</evidence>
<feature type="domain" description="DNA2/NAM7 helicase-like C-terminal" evidence="22">
    <location>
        <begin position="1156"/>
        <end position="1372"/>
    </location>
</feature>
<dbReference type="Pfam" id="PF13087">
    <property type="entry name" value="AAA_12"/>
    <property type="match status" value="1"/>
</dbReference>
<protein>
    <recommendedName>
        <fullName evidence="19">DNA replication ATP-dependent helicase/nuclease</fullName>
        <ecNumber evidence="19">3.1.-.-</ecNumber>
        <ecNumber evidence="19">3.6.4.12</ecNumber>
    </recommendedName>
</protein>
<dbReference type="GO" id="GO:0033567">
    <property type="term" value="P:DNA replication, Okazaki fragment processing"/>
    <property type="evidence" value="ECO:0007669"/>
    <property type="project" value="UniProtKB-UniRule"/>
</dbReference>